<dbReference type="AlphaFoldDB" id="A0AAF0XP31"/>
<evidence type="ECO:0000256" key="2">
    <source>
        <dbReference type="ARBA" id="ARBA00007590"/>
    </source>
</evidence>
<evidence type="ECO:0000256" key="6">
    <source>
        <dbReference type="SAM" id="Phobius"/>
    </source>
</evidence>
<sequence length="179" mass="19212">MVCSASSVSVCTLYKHQPLLLHHPPQPKTPPRRPFQLGISVKKTTSISYITKPHHHNSSRFRCTSLLTSEIAPVASAAYGVLLLGGGLFASRGERGSVQLGFGIKPEPYMSVFKAYFLMQAHDTQELGEALAFGSALLFASVFGIRLAATRKIVPAGPLLALSLCALVLFLSAYLQGTV</sequence>
<evidence type="ECO:0000256" key="1">
    <source>
        <dbReference type="ARBA" id="ARBA00004370"/>
    </source>
</evidence>
<evidence type="ECO:0000256" key="5">
    <source>
        <dbReference type="ARBA" id="ARBA00023136"/>
    </source>
</evidence>
<keyword evidence="5 6" id="KW-0472">Membrane</keyword>
<evidence type="ECO:0000256" key="4">
    <source>
        <dbReference type="ARBA" id="ARBA00022989"/>
    </source>
</evidence>
<keyword evidence="3 6" id="KW-0812">Transmembrane</keyword>
<comment type="similarity">
    <text evidence="2">Belongs to the TMEM14 family.</text>
</comment>
<dbReference type="EMBL" id="CP093350">
    <property type="protein sequence ID" value="WOH11666.1"/>
    <property type="molecule type" value="Genomic_DNA"/>
</dbReference>
<keyword evidence="8" id="KW-1185">Reference proteome</keyword>
<protein>
    <submittedName>
        <fullName evidence="7">Uncharacterized protein</fullName>
    </submittedName>
</protein>
<name>A0AAF0XP31_DAUCS</name>
<evidence type="ECO:0000313" key="8">
    <source>
        <dbReference type="Proteomes" id="UP000077755"/>
    </source>
</evidence>
<gene>
    <name evidence="7" type="ORF">DCAR_0831156</name>
</gene>
<proteinExistence type="inferred from homology"/>
<reference evidence="7" key="2">
    <citation type="submission" date="2022-03" db="EMBL/GenBank/DDBJ databases">
        <title>Draft title - Genomic analysis of global carrot germplasm unveils the trajectory of domestication and the origin of high carotenoid orange carrot.</title>
        <authorList>
            <person name="Iorizzo M."/>
            <person name="Ellison S."/>
            <person name="Senalik D."/>
            <person name="Macko-Podgorni A."/>
            <person name="Grzebelus D."/>
            <person name="Bostan H."/>
            <person name="Rolling W."/>
            <person name="Curaba J."/>
            <person name="Simon P."/>
        </authorList>
    </citation>
    <scope>NUCLEOTIDE SEQUENCE</scope>
    <source>
        <tissue evidence="7">Leaf</tissue>
    </source>
</reference>
<evidence type="ECO:0000313" key="7">
    <source>
        <dbReference type="EMBL" id="WOH11666.1"/>
    </source>
</evidence>
<keyword evidence="4 6" id="KW-1133">Transmembrane helix</keyword>
<comment type="subcellular location">
    <subcellularLocation>
        <location evidence="1">Membrane</location>
    </subcellularLocation>
</comment>
<evidence type="ECO:0000256" key="3">
    <source>
        <dbReference type="ARBA" id="ARBA00022692"/>
    </source>
</evidence>
<organism evidence="7 8">
    <name type="scientific">Daucus carota subsp. sativus</name>
    <name type="common">Carrot</name>
    <dbReference type="NCBI Taxonomy" id="79200"/>
    <lineage>
        <taxon>Eukaryota</taxon>
        <taxon>Viridiplantae</taxon>
        <taxon>Streptophyta</taxon>
        <taxon>Embryophyta</taxon>
        <taxon>Tracheophyta</taxon>
        <taxon>Spermatophyta</taxon>
        <taxon>Magnoliopsida</taxon>
        <taxon>eudicotyledons</taxon>
        <taxon>Gunneridae</taxon>
        <taxon>Pentapetalae</taxon>
        <taxon>asterids</taxon>
        <taxon>campanulids</taxon>
        <taxon>Apiales</taxon>
        <taxon>Apiaceae</taxon>
        <taxon>Apioideae</taxon>
        <taxon>Scandiceae</taxon>
        <taxon>Daucinae</taxon>
        <taxon>Daucus</taxon>
        <taxon>Daucus sect. Daucus</taxon>
    </lineage>
</organism>
<dbReference type="Pfam" id="PF03647">
    <property type="entry name" value="Tmemb_14"/>
    <property type="match status" value="1"/>
</dbReference>
<accession>A0AAF0XP31</accession>
<dbReference type="Proteomes" id="UP000077755">
    <property type="component" value="Chromosome 8"/>
</dbReference>
<dbReference type="InterPro" id="IPR044890">
    <property type="entry name" value="TMEM14_sf"/>
</dbReference>
<dbReference type="Gene3D" id="1.10.10.1740">
    <property type="entry name" value="Transmembrane protein 14-like"/>
    <property type="match status" value="1"/>
</dbReference>
<feature type="transmembrane region" description="Helical" evidence="6">
    <location>
        <begin position="156"/>
        <end position="175"/>
    </location>
</feature>
<feature type="transmembrane region" description="Helical" evidence="6">
    <location>
        <begin position="130"/>
        <end position="149"/>
    </location>
</feature>
<dbReference type="GO" id="GO:0016020">
    <property type="term" value="C:membrane"/>
    <property type="evidence" value="ECO:0007669"/>
    <property type="project" value="UniProtKB-SubCell"/>
</dbReference>
<dbReference type="InterPro" id="IPR005349">
    <property type="entry name" value="TMEM14"/>
</dbReference>
<reference evidence="7" key="1">
    <citation type="journal article" date="2016" name="Nat. Genet.">
        <title>A high-quality carrot genome assembly provides new insights into carotenoid accumulation and asterid genome evolution.</title>
        <authorList>
            <person name="Iorizzo M."/>
            <person name="Ellison S."/>
            <person name="Senalik D."/>
            <person name="Zeng P."/>
            <person name="Satapoomin P."/>
            <person name="Huang J."/>
            <person name="Bowman M."/>
            <person name="Iovene M."/>
            <person name="Sanseverino W."/>
            <person name="Cavagnaro P."/>
            <person name="Yildiz M."/>
            <person name="Macko-Podgorni A."/>
            <person name="Moranska E."/>
            <person name="Grzebelus E."/>
            <person name="Grzebelus D."/>
            <person name="Ashrafi H."/>
            <person name="Zheng Z."/>
            <person name="Cheng S."/>
            <person name="Spooner D."/>
            <person name="Van Deynze A."/>
            <person name="Simon P."/>
        </authorList>
    </citation>
    <scope>NUCLEOTIDE SEQUENCE</scope>
    <source>
        <tissue evidence="7">Leaf</tissue>
    </source>
</reference>